<organism evidence="2 3">
    <name type="scientific">Planomicrobium okeanokoites</name>
    <name type="common">Planococcus okeanokoites</name>
    <name type="synonym">Flavobacterium okeanokoites</name>
    <dbReference type="NCBI Taxonomy" id="244"/>
    <lineage>
        <taxon>Bacteria</taxon>
        <taxon>Bacillati</taxon>
        <taxon>Bacillota</taxon>
        <taxon>Bacilli</taxon>
        <taxon>Bacillales</taxon>
        <taxon>Caryophanaceae</taxon>
        <taxon>Planomicrobium</taxon>
    </lineage>
</organism>
<dbReference type="PANTHER" id="PTHR47074">
    <property type="entry name" value="BNAC02G40300D PROTEIN"/>
    <property type="match status" value="1"/>
</dbReference>
<comment type="caution">
    <text evidence="2">The sequence shown here is derived from an EMBL/GenBank/DDBJ whole genome shotgun (WGS) entry which is preliminary data.</text>
</comment>
<dbReference type="CDD" id="cd09279">
    <property type="entry name" value="RNase_HI_like"/>
    <property type="match status" value="1"/>
</dbReference>
<dbReference type="RefSeq" id="WP_117312339.1">
    <property type="nucleotide sequence ID" value="NZ_CANMQG010000001.1"/>
</dbReference>
<gene>
    <name evidence="2" type="ORF">ACFOEJ_10370</name>
</gene>
<accession>A0ABV7KPY0</accession>
<evidence type="ECO:0000313" key="3">
    <source>
        <dbReference type="Proteomes" id="UP001595625"/>
    </source>
</evidence>
<dbReference type="InterPro" id="IPR052929">
    <property type="entry name" value="RNase_H-like_EbsB-rel"/>
</dbReference>
<dbReference type="EC" id="3.1.26.4" evidence="2"/>
<name>A0ABV7KPY0_PLAOK</name>
<dbReference type="InterPro" id="IPR002156">
    <property type="entry name" value="RNaseH_domain"/>
</dbReference>
<sequence length="131" mass="14497">MIEVFVDAATAGSPKVSAVGVFIRGEGHSIKHKEFVGEMDNHVAEFTALIKGLEIAAELTSEMVSIKSDSKVVVDAFEKEFIKNPLYKPLLEEALKISKTFTYCFIKWIPDSQNRAAHELAGTALRANRKE</sequence>
<evidence type="ECO:0000259" key="1">
    <source>
        <dbReference type="PROSITE" id="PS50879"/>
    </source>
</evidence>
<dbReference type="EMBL" id="JBHRUJ010000016">
    <property type="protein sequence ID" value="MFC3211477.1"/>
    <property type="molecule type" value="Genomic_DNA"/>
</dbReference>
<dbReference type="Pfam" id="PF13456">
    <property type="entry name" value="RVT_3"/>
    <property type="match status" value="1"/>
</dbReference>
<dbReference type="SUPFAM" id="SSF53098">
    <property type="entry name" value="Ribonuclease H-like"/>
    <property type="match status" value="1"/>
</dbReference>
<keyword evidence="2" id="KW-0378">Hydrolase</keyword>
<dbReference type="PANTHER" id="PTHR47074:SF11">
    <property type="entry name" value="REVERSE TRANSCRIPTASE-LIKE PROTEIN"/>
    <property type="match status" value="1"/>
</dbReference>
<keyword evidence="3" id="KW-1185">Reference proteome</keyword>
<dbReference type="PROSITE" id="PS50879">
    <property type="entry name" value="RNASE_H_1"/>
    <property type="match status" value="1"/>
</dbReference>
<dbReference type="Proteomes" id="UP001595625">
    <property type="component" value="Unassembled WGS sequence"/>
</dbReference>
<feature type="domain" description="RNase H type-1" evidence="1">
    <location>
        <begin position="1"/>
        <end position="126"/>
    </location>
</feature>
<dbReference type="Gene3D" id="3.30.420.10">
    <property type="entry name" value="Ribonuclease H-like superfamily/Ribonuclease H"/>
    <property type="match status" value="1"/>
</dbReference>
<evidence type="ECO:0000313" key="2">
    <source>
        <dbReference type="EMBL" id="MFC3211477.1"/>
    </source>
</evidence>
<proteinExistence type="predicted"/>
<protein>
    <submittedName>
        <fullName evidence="2">Ribonuclease HI family protein</fullName>
        <ecNumber evidence="2">3.1.26.4</ecNumber>
    </submittedName>
</protein>
<dbReference type="InterPro" id="IPR012337">
    <property type="entry name" value="RNaseH-like_sf"/>
</dbReference>
<dbReference type="InterPro" id="IPR036397">
    <property type="entry name" value="RNaseH_sf"/>
</dbReference>
<dbReference type="GO" id="GO:0004523">
    <property type="term" value="F:RNA-DNA hybrid ribonuclease activity"/>
    <property type="evidence" value="ECO:0007669"/>
    <property type="project" value="UniProtKB-EC"/>
</dbReference>
<reference evidence="3" key="1">
    <citation type="journal article" date="2019" name="Int. J. Syst. Evol. Microbiol.">
        <title>The Global Catalogue of Microorganisms (GCM) 10K type strain sequencing project: providing services to taxonomists for standard genome sequencing and annotation.</title>
        <authorList>
            <consortium name="The Broad Institute Genomics Platform"/>
            <consortium name="The Broad Institute Genome Sequencing Center for Infectious Disease"/>
            <person name="Wu L."/>
            <person name="Ma J."/>
        </authorList>
    </citation>
    <scope>NUCLEOTIDE SEQUENCE [LARGE SCALE GENOMIC DNA]</scope>
    <source>
        <strain evidence="3">CCM 320</strain>
    </source>
</reference>